<evidence type="ECO:0000256" key="2">
    <source>
        <dbReference type="ARBA" id="ARBA00022741"/>
    </source>
</evidence>
<dbReference type="EnsemblPlants" id="Pp3c16_16660V3.4">
    <property type="protein sequence ID" value="Pp3c16_16660V3.4"/>
    <property type="gene ID" value="Pp3c16_16660"/>
</dbReference>
<dbReference type="SUPFAM" id="SSF56112">
    <property type="entry name" value="Protein kinase-like (PK-like)"/>
    <property type="match status" value="1"/>
</dbReference>
<dbReference type="GO" id="GO:0004713">
    <property type="term" value="F:protein tyrosine kinase activity"/>
    <property type="evidence" value="ECO:0000318"/>
    <property type="project" value="GO_Central"/>
</dbReference>
<accession>A0A7I4B2M8</accession>
<dbReference type="InterPro" id="IPR000719">
    <property type="entry name" value="Prot_kinase_dom"/>
</dbReference>
<comment type="similarity">
    <text evidence="5">Belongs to the protein kinase superfamily. Ser/Thr protein kinase family. GCN2 subfamily.</text>
</comment>
<keyword evidence="4 6" id="KW-0067">ATP-binding</keyword>
<dbReference type="SMART" id="SM00220">
    <property type="entry name" value="S_TKc"/>
    <property type="match status" value="1"/>
</dbReference>
<dbReference type="FunFam" id="1.10.510.10:FF:000531">
    <property type="entry name" value="Wee1-like protein kinase"/>
    <property type="match status" value="1"/>
</dbReference>
<dbReference type="GO" id="GO:0005634">
    <property type="term" value="C:nucleus"/>
    <property type="evidence" value="ECO:0000318"/>
    <property type="project" value="GO_Central"/>
</dbReference>
<reference evidence="9" key="3">
    <citation type="submission" date="2020-12" db="UniProtKB">
        <authorList>
            <consortium name="EnsemblPlants"/>
        </authorList>
    </citation>
    <scope>IDENTIFICATION</scope>
</reference>
<evidence type="ECO:0000256" key="6">
    <source>
        <dbReference type="PROSITE-ProRule" id="PRU10141"/>
    </source>
</evidence>
<protein>
    <recommendedName>
        <fullName evidence="8">Protein kinase domain-containing protein</fullName>
    </recommendedName>
</protein>
<dbReference type="Gene3D" id="1.10.510.10">
    <property type="entry name" value="Transferase(Phosphotransferase) domain 1"/>
    <property type="match status" value="1"/>
</dbReference>
<dbReference type="GO" id="GO:0005524">
    <property type="term" value="F:ATP binding"/>
    <property type="evidence" value="ECO:0007669"/>
    <property type="project" value="UniProtKB-UniRule"/>
</dbReference>
<evidence type="ECO:0000256" key="1">
    <source>
        <dbReference type="ARBA" id="ARBA00022679"/>
    </source>
</evidence>
<dbReference type="PROSITE" id="PS00107">
    <property type="entry name" value="PROTEIN_KINASE_ATP"/>
    <property type="match status" value="1"/>
</dbReference>
<reference evidence="9 10" key="2">
    <citation type="journal article" date="2018" name="Plant J.">
        <title>The Physcomitrella patens chromosome-scale assembly reveals moss genome structure and evolution.</title>
        <authorList>
            <person name="Lang D."/>
            <person name="Ullrich K.K."/>
            <person name="Murat F."/>
            <person name="Fuchs J."/>
            <person name="Jenkins J."/>
            <person name="Haas F.B."/>
            <person name="Piednoel M."/>
            <person name="Gundlach H."/>
            <person name="Van Bel M."/>
            <person name="Meyberg R."/>
            <person name="Vives C."/>
            <person name="Morata J."/>
            <person name="Symeonidi A."/>
            <person name="Hiss M."/>
            <person name="Muchero W."/>
            <person name="Kamisugi Y."/>
            <person name="Saleh O."/>
            <person name="Blanc G."/>
            <person name="Decker E.L."/>
            <person name="van Gessel N."/>
            <person name="Grimwood J."/>
            <person name="Hayes R.D."/>
            <person name="Graham S.W."/>
            <person name="Gunter L.E."/>
            <person name="McDaniel S.F."/>
            <person name="Hoernstein S.N.W."/>
            <person name="Larsson A."/>
            <person name="Li F.W."/>
            <person name="Perroud P.F."/>
            <person name="Phillips J."/>
            <person name="Ranjan P."/>
            <person name="Rokshar D.S."/>
            <person name="Rothfels C.J."/>
            <person name="Schneider L."/>
            <person name="Shu S."/>
            <person name="Stevenson D.W."/>
            <person name="Thummler F."/>
            <person name="Tillich M."/>
            <person name="Villarreal Aguilar J.C."/>
            <person name="Widiez T."/>
            <person name="Wong G.K."/>
            <person name="Wymore A."/>
            <person name="Zhang Y."/>
            <person name="Zimmer A.D."/>
            <person name="Quatrano R.S."/>
            <person name="Mayer K.F.X."/>
            <person name="Goodstein D."/>
            <person name="Casacuberta J.M."/>
            <person name="Vandepoele K."/>
            <person name="Reski R."/>
            <person name="Cuming A.C."/>
            <person name="Tuskan G.A."/>
            <person name="Maumus F."/>
            <person name="Salse J."/>
            <person name="Schmutz J."/>
            <person name="Rensing S.A."/>
        </authorList>
    </citation>
    <scope>NUCLEOTIDE SEQUENCE [LARGE SCALE GENOMIC DNA]</scope>
    <source>
        <strain evidence="9 10">cv. Gransden 2004</strain>
    </source>
</reference>
<evidence type="ECO:0000256" key="4">
    <source>
        <dbReference type="ARBA" id="ARBA00022840"/>
    </source>
</evidence>
<feature type="domain" description="Protein kinase" evidence="8">
    <location>
        <begin position="222"/>
        <end position="468"/>
    </location>
</feature>
<evidence type="ECO:0000259" key="8">
    <source>
        <dbReference type="PROSITE" id="PS50011"/>
    </source>
</evidence>
<dbReference type="InterPro" id="IPR050339">
    <property type="entry name" value="CC_SR_Kinase"/>
</dbReference>
<dbReference type="InterPro" id="IPR008271">
    <property type="entry name" value="Ser/Thr_kinase_AS"/>
</dbReference>
<dbReference type="Gene3D" id="3.30.200.20">
    <property type="entry name" value="Phosphorylase Kinase, domain 1"/>
    <property type="match status" value="1"/>
</dbReference>
<dbReference type="InterPro" id="IPR011009">
    <property type="entry name" value="Kinase-like_dom_sf"/>
</dbReference>
<feature type="binding site" evidence="6">
    <location>
        <position position="251"/>
    </location>
    <ligand>
        <name>ATP</name>
        <dbReference type="ChEBI" id="CHEBI:30616"/>
    </ligand>
</feature>
<dbReference type="Gramene" id="Pp3c16_16660V3.4">
    <property type="protein sequence ID" value="Pp3c16_16660V3.4"/>
    <property type="gene ID" value="Pp3c16_16660"/>
</dbReference>
<dbReference type="EMBL" id="ABEU02000016">
    <property type="status" value="NOT_ANNOTATED_CDS"/>
    <property type="molecule type" value="Genomic_DNA"/>
</dbReference>
<name>A0A7I4B2M8_PHYPA</name>
<dbReference type="PANTHER" id="PTHR11042">
    <property type="entry name" value="EUKARYOTIC TRANSLATION INITIATION FACTOR 2-ALPHA KINASE EIF2-ALPHA KINASE -RELATED"/>
    <property type="match status" value="1"/>
</dbReference>
<dbReference type="InterPro" id="IPR017441">
    <property type="entry name" value="Protein_kinase_ATP_BS"/>
</dbReference>
<keyword evidence="10" id="KW-1185">Reference proteome</keyword>
<dbReference type="Pfam" id="PF00069">
    <property type="entry name" value="Pkinase"/>
    <property type="match status" value="1"/>
</dbReference>
<dbReference type="GO" id="GO:0004674">
    <property type="term" value="F:protein serine/threonine kinase activity"/>
    <property type="evidence" value="ECO:0007669"/>
    <property type="project" value="UniProtKB-KW"/>
</dbReference>
<evidence type="ECO:0000256" key="3">
    <source>
        <dbReference type="ARBA" id="ARBA00022777"/>
    </source>
</evidence>
<dbReference type="PANTHER" id="PTHR11042:SF185">
    <property type="entry name" value="WEE1-LIKE PROTEIN KINASE"/>
    <property type="match status" value="1"/>
</dbReference>
<sequence>MPRRGRPYVVECILASNVGCNLCVWIDTLYVKGGDQSWQAVASVNKPASLAEIRVGLREKMLDASAPMDYGDEIDLSQQLSQVCLQSPLLLSHSEEESADKFDVGTVNLADPENPSLDFLCTPDFITPVEQQFSTNLDNKENSTGLRSPRALTPVRNKRLKHDTVHTKPSWRDENMRRQSPVSIQNPFLLEDTNLPQKMITSAKITEDEWEQTFISIYRHDFHEIREIGHGNFSRVFKVLKRIDGCMYAIKRSRHSLRSTVERRQALTEVQALAAVGFHENVVRYYTAWFEDEYCYIQTELCESNLTQLRDADPNVSKETSLLEIMRQMASALSAIHSKGLVHLDVKPDNIYVLNGVYKLGDFGRAVRADGSMEIEEGDARYMPLEILNDDHSQLTKVDMFSLGATIYELARGLPLPTSGAQFQSLREGKLSLLPGYSLTLQNIFKALLNPDASARPSAAELLNHSVFHRGLARVSSLDALEVTEKSL</sequence>
<dbReference type="PROSITE" id="PS50011">
    <property type="entry name" value="PROTEIN_KINASE_DOM"/>
    <property type="match status" value="1"/>
</dbReference>
<keyword evidence="7" id="KW-0723">Serine/threonine-protein kinase</keyword>
<keyword evidence="1" id="KW-0808">Transferase</keyword>
<reference evidence="9 10" key="1">
    <citation type="journal article" date="2008" name="Science">
        <title>The Physcomitrella genome reveals evolutionary insights into the conquest of land by plants.</title>
        <authorList>
            <person name="Rensing S."/>
            <person name="Lang D."/>
            <person name="Zimmer A."/>
            <person name="Terry A."/>
            <person name="Salamov A."/>
            <person name="Shapiro H."/>
            <person name="Nishiyama T."/>
            <person name="Perroud P.-F."/>
            <person name="Lindquist E."/>
            <person name="Kamisugi Y."/>
            <person name="Tanahashi T."/>
            <person name="Sakakibara K."/>
            <person name="Fujita T."/>
            <person name="Oishi K."/>
            <person name="Shin-I T."/>
            <person name="Kuroki Y."/>
            <person name="Toyoda A."/>
            <person name="Suzuki Y."/>
            <person name="Hashimoto A."/>
            <person name="Yamaguchi K."/>
            <person name="Sugano A."/>
            <person name="Kohara Y."/>
            <person name="Fujiyama A."/>
            <person name="Anterola A."/>
            <person name="Aoki S."/>
            <person name="Ashton N."/>
            <person name="Barbazuk W.B."/>
            <person name="Barker E."/>
            <person name="Bennetzen J."/>
            <person name="Bezanilla M."/>
            <person name="Blankenship R."/>
            <person name="Cho S.H."/>
            <person name="Dutcher S."/>
            <person name="Estelle M."/>
            <person name="Fawcett J.A."/>
            <person name="Gundlach H."/>
            <person name="Hanada K."/>
            <person name="Heyl A."/>
            <person name="Hicks K.A."/>
            <person name="Hugh J."/>
            <person name="Lohr M."/>
            <person name="Mayer K."/>
            <person name="Melkozernov A."/>
            <person name="Murata T."/>
            <person name="Nelson D."/>
            <person name="Pils B."/>
            <person name="Prigge M."/>
            <person name="Reiss B."/>
            <person name="Renner T."/>
            <person name="Rombauts S."/>
            <person name="Rushton P."/>
            <person name="Sanderfoot A."/>
            <person name="Schween G."/>
            <person name="Shiu S.-H."/>
            <person name="Stueber K."/>
            <person name="Theodoulou F.L."/>
            <person name="Tu H."/>
            <person name="Van de Peer Y."/>
            <person name="Verrier P.J."/>
            <person name="Waters E."/>
            <person name="Wood A."/>
            <person name="Yang L."/>
            <person name="Cove D."/>
            <person name="Cuming A."/>
            <person name="Hasebe M."/>
            <person name="Lucas S."/>
            <person name="Mishler D.B."/>
            <person name="Reski R."/>
            <person name="Grigoriev I."/>
            <person name="Quatrano R.S."/>
            <person name="Boore J.L."/>
        </authorList>
    </citation>
    <scope>NUCLEOTIDE SEQUENCE [LARGE SCALE GENOMIC DNA]</scope>
    <source>
        <strain evidence="9 10">cv. Gransden 2004</strain>
    </source>
</reference>
<organism evidence="9 10">
    <name type="scientific">Physcomitrium patens</name>
    <name type="common">Spreading-leaved earth moss</name>
    <name type="synonym">Physcomitrella patens</name>
    <dbReference type="NCBI Taxonomy" id="3218"/>
    <lineage>
        <taxon>Eukaryota</taxon>
        <taxon>Viridiplantae</taxon>
        <taxon>Streptophyta</taxon>
        <taxon>Embryophyta</taxon>
        <taxon>Bryophyta</taxon>
        <taxon>Bryophytina</taxon>
        <taxon>Bryopsida</taxon>
        <taxon>Funariidae</taxon>
        <taxon>Funariales</taxon>
        <taxon>Funariaceae</taxon>
        <taxon>Physcomitrium</taxon>
    </lineage>
</organism>
<dbReference type="Proteomes" id="UP000006727">
    <property type="component" value="Chromosome 16"/>
</dbReference>
<evidence type="ECO:0000256" key="5">
    <source>
        <dbReference type="ARBA" id="ARBA00037982"/>
    </source>
</evidence>
<dbReference type="InParanoid" id="A0A7I4B2M8"/>
<evidence type="ECO:0000256" key="7">
    <source>
        <dbReference type="RuleBase" id="RU000304"/>
    </source>
</evidence>
<dbReference type="FunCoup" id="A0A7I4B2M8">
    <property type="interactions" value="1006"/>
</dbReference>
<evidence type="ECO:0000313" key="10">
    <source>
        <dbReference type="Proteomes" id="UP000006727"/>
    </source>
</evidence>
<proteinExistence type="inferred from homology"/>
<dbReference type="PROSITE" id="PS00108">
    <property type="entry name" value="PROTEIN_KINASE_ST"/>
    <property type="match status" value="1"/>
</dbReference>
<gene>
    <name evidence="9" type="primary">LOC112293304</name>
</gene>
<dbReference type="AlphaFoldDB" id="A0A7I4B2M8"/>
<evidence type="ECO:0000313" key="9">
    <source>
        <dbReference type="EnsemblPlants" id="Pp3c16_16660V3.4"/>
    </source>
</evidence>
<dbReference type="GO" id="GO:0005737">
    <property type="term" value="C:cytoplasm"/>
    <property type="evidence" value="ECO:0000318"/>
    <property type="project" value="GO_Central"/>
</dbReference>
<keyword evidence="2 6" id="KW-0547">Nucleotide-binding</keyword>
<keyword evidence="3" id="KW-0418">Kinase</keyword>